<dbReference type="EMBL" id="CAJPWZ010002521">
    <property type="protein sequence ID" value="CAG2239484.1"/>
    <property type="molecule type" value="Genomic_DNA"/>
</dbReference>
<gene>
    <name evidence="5" type="ORF">MEDL_51826</name>
</gene>
<proteinExistence type="predicted"/>
<dbReference type="OrthoDB" id="6047142at2759"/>
<dbReference type="Gene3D" id="1.25.40.20">
    <property type="entry name" value="Ankyrin repeat-containing domain"/>
    <property type="match status" value="2"/>
</dbReference>
<dbReference type="PANTHER" id="PTHR24166:SF48">
    <property type="entry name" value="PROTEIN VAPYRIN"/>
    <property type="match status" value="1"/>
</dbReference>
<dbReference type="PANTHER" id="PTHR24166">
    <property type="entry name" value="ROLLING PEBBLES, ISOFORM B"/>
    <property type="match status" value="1"/>
</dbReference>
<feature type="compositionally biased region" description="Basic and acidic residues" evidence="4">
    <location>
        <begin position="178"/>
        <end position="189"/>
    </location>
</feature>
<keyword evidence="1" id="KW-0677">Repeat</keyword>
<evidence type="ECO:0000256" key="1">
    <source>
        <dbReference type="ARBA" id="ARBA00022737"/>
    </source>
</evidence>
<dbReference type="Pfam" id="PF12796">
    <property type="entry name" value="Ank_2"/>
    <property type="match status" value="1"/>
</dbReference>
<accession>A0A8S3U6M2</accession>
<reference evidence="5" key="1">
    <citation type="submission" date="2021-03" db="EMBL/GenBank/DDBJ databases">
        <authorList>
            <person name="Bekaert M."/>
        </authorList>
    </citation>
    <scope>NUCLEOTIDE SEQUENCE</scope>
</reference>
<dbReference type="InterPro" id="IPR050889">
    <property type="entry name" value="Dendritic_Spine_Reg/Scaffold"/>
</dbReference>
<evidence type="ECO:0000313" key="5">
    <source>
        <dbReference type="EMBL" id="CAG2239484.1"/>
    </source>
</evidence>
<sequence length="289" mass="32532">MLILQDGRTPLMLAAEGGHLEVVTFLVTHGRGRTPLMLAAGRTPGGGDFPSHSRKSDGQTALHYAAEFGQIDVTKWLTDQGCSPWVKTKEGKTPYDLVKIYSYDNEERKRKKEEVMDFLKVLMTSLEEEEESELTNKASDTSPTGYAKATLSSLPSEQSAAAQSLPSTKSSNVPHTVKQMEKKMRTRMTKEEIRKKMEKVLKSGKYKMKVGRLIFWDFGGQYVYLTTHQTFMTFRALFLVVFDGSKDLHEQVPDVMCFPGQHMTPTPAGNMHVIYTQIMQTGYISMTAR</sequence>
<dbReference type="Gene3D" id="3.40.50.300">
    <property type="entry name" value="P-loop containing nucleotide triphosphate hydrolases"/>
    <property type="match status" value="1"/>
</dbReference>
<dbReference type="Proteomes" id="UP000683360">
    <property type="component" value="Unassembled WGS sequence"/>
</dbReference>
<dbReference type="InterPro" id="IPR027417">
    <property type="entry name" value="P-loop_NTPase"/>
</dbReference>
<dbReference type="PROSITE" id="PS50088">
    <property type="entry name" value="ANK_REPEAT"/>
    <property type="match status" value="2"/>
</dbReference>
<dbReference type="InterPro" id="IPR002110">
    <property type="entry name" value="Ankyrin_rpt"/>
</dbReference>
<evidence type="ECO:0000313" key="6">
    <source>
        <dbReference type="Proteomes" id="UP000683360"/>
    </source>
</evidence>
<keyword evidence="6" id="KW-1185">Reference proteome</keyword>
<dbReference type="AlphaFoldDB" id="A0A8S3U6M2"/>
<name>A0A8S3U6M2_MYTED</name>
<feature type="compositionally biased region" description="Polar residues" evidence="4">
    <location>
        <begin position="136"/>
        <end position="174"/>
    </location>
</feature>
<comment type="caution">
    <text evidence="5">The sequence shown here is derived from an EMBL/GenBank/DDBJ whole genome shotgun (WGS) entry which is preliminary data.</text>
</comment>
<dbReference type="SMART" id="SM00248">
    <property type="entry name" value="ANK"/>
    <property type="match status" value="2"/>
</dbReference>
<evidence type="ECO:0000256" key="3">
    <source>
        <dbReference type="PROSITE-ProRule" id="PRU00023"/>
    </source>
</evidence>
<dbReference type="InterPro" id="IPR036770">
    <property type="entry name" value="Ankyrin_rpt-contain_sf"/>
</dbReference>
<feature type="repeat" description="ANK" evidence="3">
    <location>
        <begin position="6"/>
        <end position="30"/>
    </location>
</feature>
<dbReference type="PROSITE" id="PS50297">
    <property type="entry name" value="ANK_REP_REGION"/>
    <property type="match status" value="2"/>
</dbReference>
<organism evidence="5 6">
    <name type="scientific">Mytilus edulis</name>
    <name type="common">Blue mussel</name>
    <dbReference type="NCBI Taxonomy" id="6550"/>
    <lineage>
        <taxon>Eukaryota</taxon>
        <taxon>Metazoa</taxon>
        <taxon>Spiralia</taxon>
        <taxon>Lophotrochozoa</taxon>
        <taxon>Mollusca</taxon>
        <taxon>Bivalvia</taxon>
        <taxon>Autobranchia</taxon>
        <taxon>Pteriomorphia</taxon>
        <taxon>Mytilida</taxon>
        <taxon>Mytiloidea</taxon>
        <taxon>Mytilidae</taxon>
        <taxon>Mytilinae</taxon>
        <taxon>Mytilus</taxon>
    </lineage>
</organism>
<evidence type="ECO:0000256" key="4">
    <source>
        <dbReference type="SAM" id="MobiDB-lite"/>
    </source>
</evidence>
<protein>
    <submittedName>
        <fullName evidence="5">Uncharacterized protein</fullName>
    </submittedName>
</protein>
<keyword evidence="2 3" id="KW-0040">ANK repeat</keyword>
<dbReference type="SUPFAM" id="SSF48403">
    <property type="entry name" value="Ankyrin repeat"/>
    <property type="match status" value="1"/>
</dbReference>
<feature type="region of interest" description="Disordered" evidence="4">
    <location>
        <begin position="129"/>
        <end position="189"/>
    </location>
</feature>
<feature type="repeat" description="ANK" evidence="3">
    <location>
        <begin position="57"/>
        <end position="89"/>
    </location>
</feature>
<evidence type="ECO:0000256" key="2">
    <source>
        <dbReference type="ARBA" id="ARBA00023043"/>
    </source>
</evidence>